<dbReference type="Gene3D" id="3.40.50.450">
    <property type="match status" value="1"/>
</dbReference>
<proteinExistence type="predicted"/>
<evidence type="ECO:0000313" key="1">
    <source>
        <dbReference type="EMBL" id="CAI6342337.1"/>
    </source>
</evidence>
<comment type="caution">
    <text evidence="1">The sequence shown here is derived from an EMBL/GenBank/DDBJ whole genome shotgun (WGS) entry which is preliminary data.</text>
</comment>
<protein>
    <recommendedName>
        <fullName evidence="3">Nucleoside 2-deoxyribosyltransferase like</fullName>
    </recommendedName>
</protein>
<dbReference type="OrthoDB" id="2893324at2759"/>
<dbReference type="Pfam" id="PF15891">
    <property type="entry name" value="Nuc_deoxyri_tr2"/>
    <property type="match status" value="1"/>
</dbReference>
<reference evidence="1" key="1">
    <citation type="submission" date="2023-01" db="EMBL/GenBank/DDBJ databases">
        <authorList>
            <person name="Van Ghelder C."/>
            <person name="Rancurel C."/>
        </authorList>
    </citation>
    <scope>NUCLEOTIDE SEQUENCE</scope>
    <source>
        <strain evidence="1">CNCM I-4278</strain>
    </source>
</reference>
<organism evidence="1 2">
    <name type="scientific">Periconia digitata</name>
    <dbReference type="NCBI Taxonomy" id="1303443"/>
    <lineage>
        <taxon>Eukaryota</taxon>
        <taxon>Fungi</taxon>
        <taxon>Dikarya</taxon>
        <taxon>Ascomycota</taxon>
        <taxon>Pezizomycotina</taxon>
        <taxon>Dothideomycetes</taxon>
        <taxon>Pleosporomycetidae</taxon>
        <taxon>Pleosporales</taxon>
        <taxon>Massarineae</taxon>
        <taxon>Periconiaceae</taxon>
        <taxon>Periconia</taxon>
    </lineage>
</organism>
<accession>A0A9W4XZE6</accession>
<evidence type="ECO:0008006" key="3">
    <source>
        <dbReference type="Google" id="ProtNLM"/>
    </source>
</evidence>
<dbReference type="AlphaFoldDB" id="A0A9W4XZE6"/>
<dbReference type="InterPro" id="IPR039470">
    <property type="entry name" value="Nuc_deoxyri_tr2"/>
</dbReference>
<name>A0A9W4XZE6_9PLEO</name>
<evidence type="ECO:0000313" key="2">
    <source>
        <dbReference type="Proteomes" id="UP001152607"/>
    </source>
</evidence>
<keyword evidence="2" id="KW-1185">Reference proteome</keyword>
<dbReference type="EMBL" id="CAOQHR010000013">
    <property type="protein sequence ID" value="CAI6342337.1"/>
    <property type="molecule type" value="Genomic_DNA"/>
</dbReference>
<gene>
    <name evidence="1" type="ORF">PDIGIT_LOCUS15543</name>
</gene>
<sequence>MKFPETGQGEPLSSYMAEKPHKNPEFIHCGPLDNVKIDKRVRIFLGGSIEMGKAPDWQTAFADKLAFLPVAAFNPRRIHWDPDWKQDIKDKNLLHQMDWEMTNLDKSDLIILYFHPNTISPVSLMELGRYSQSGKLIVCCPEGYHRRGNVQYLCKKDNVTLLDDFDDLVKTSIEKLQELAGKGSVKECHSIWRLLSGMWTAFIVAARRPVVVDRA</sequence>
<dbReference type="Proteomes" id="UP001152607">
    <property type="component" value="Unassembled WGS sequence"/>
</dbReference>